<evidence type="ECO:0000313" key="4">
    <source>
        <dbReference type="Proteomes" id="UP001209654"/>
    </source>
</evidence>
<dbReference type="EMBL" id="BRVS01000022">
    <property type="protein sequence ID" value="GLB68725.1"/>
    <property type="molecule type" value="Genomic_DNA"/>
</dbReference>
<sequence>MGKTLSRLEEHGHITRMPNQVDRRSHRVAVSDLGRAVLVQARELERTVVPGGEGQAEGMRDRLTVVIRRLGADCWGWRTPEMRTRRGNQPPVLDGEDSRFILPVRLHHPAGSIAGAREP</sequence>
<dbReference type="RefSeq" id="WP_264796823.1">
    <property type="nucleotide sequence ID" value="NZ_BRVS01000022.1"/>
</dbReference>
<evidence type="ECO:0000259" key="2">
    <source>
        <dbReference type="PROSITE" id="PS50995"/>
    </source>
</evidence>
<feature type="region of interest" description="Disordered" evidence="1">
    <location>
        <begin position="1"/>
        <end position="25"/>
    </location>
</feature>
<feature type="compositionally biased region" description="Basic and acidic residues" evidence="1">
    <location>
        <begin position="1"/>
        <end position="13"/>
    </location>
</feature>
<proteinExistence type="predicted"/>
<keyword evidence="4" id="KW-1185">Reference proteome</keyword>
<reference evidence="3 4" key="1">
    <citation type="journal article" date="2023" name="Int. J. Syst. Evol. Microbiol.">
        <title>Arthrobacter mangrovi sp. nov., an actinobacterium isolated from the rhizosphere of a mangrove.</title>
        <authorList>
            <person name="Hamada M."/>
            <person name="Saitou S."/>
            <person name="Enomoto N."/>
            <person name="Nanri K."/>
            <person name="Hidaka K."/>
            <person name="Miura T."/>
            <person name="Tamura T."/>
        </authorList>
    </citation>
    <scope>NUCLEOTIDE SEQUENCE [LARGE SCALE GENOMIC DNA]</scope>
    <source>
        <strain evidence="3 4">NBRC 112813</strain>
    </source>
</reference>
<dbReference type="InterPro" id="IPR000835">
    <property type="entry name" value="HTH_MarR-typ"/>
</dbReference>
<evidence type="ECO:0000256" key="1">
    <source>
        <dbReference type="SAM" id="MobiDB-lite"/>
    </source>
</evidence>
<dbReference type="InterPro" id="IPR036390">
    <property type="entry name" value="WH_DNA-bd_sf"/>
</dbReference>
<dbReference type="Gene3D" id="1.10.10.10">
    <property type="entry name" value="Winged helix-like DNA-binding domain superfamily/Winged helix DNA-binding domain"/>
    <property type="match status" value="1"/>
</dbReference>
<evidence type="ECO:0000313" key="3">
    <source>
        <dbReference type="EMBL" id="GLB68725.1"/>
    </source>
</evidence>
<organism evidence="3 4">
    <name type="scientific">Arthrobacter mangrovi</name>
    <dbReference type="NCBI Taxonomy" id="2966350"/>
    <lineage>
        <taxon>Bacteria</taxon>
        <taxon>Bacillati</taxon>
        <taxon>Actinomycetota</taxon>
        <taxon>Actinomycetes</taxon>
        <taxon>Micrococcales</taxon>
        <taxon>Micrococcaceae</taxon>
        <taxon>Arthrobacter</taxon>
    </lineage>
</organism>
<comment type="caution">
    <text evidence="3">The sequence shown here is derived from an EMBL/GenBank/DDBJ whole genome shotgun (WGS) entry which is preliminary data.</text>
</comment>
<gene>
    <name evidence="3" type="ORF">AHIS1636_31670</name>
</gene>
<name>A0ABQ5MY14_9MICC</name>
<accession>A0ABQ5MY14</accession>
<dbReference type="Proteomes" id="UP001209654">
    <property type="component" value="Unassembled WGS sequence"/>
</dbReference>
<dbReference type="PROSITE" id="PS50995">
    <property type="entry name" value="HTH_MARR_2"/>
    <property type="match status" value="1"/>
</dbReference>
<protein>
    <recommendedName>
        <fullName evidence="2">HTH marR-type domain-containing protein</fullName>
    </recommendedName>
</protein>
<dbReference type="SUPFAM" id="SSF46785">
    <property type="entry name" value="Winged helix' DNA-binding domain"/>
    <property type="match status" value="1"/>
</dbReference>
<feature type="domain" description="HTH marR-type" evidence="2">
    <location>
        <begin position="1"/>
        <end position="72"/>
    </location>
</feature>
<dbReference type="InterPro" id="IPR036388">
    <property type="entry name" value="WH-like_DNA-bd_sf"/>
</dbReference>